<dbReference type="Proteomes" id="UP000199681">
    <property type="component" value="Unassembled WGS sequence"/>
</dbReference>
<organism evidence="1 2">
    <name type="scientific">Cryobacterium levicorallinum</name>
    <dbReference type="NCBI Taxonomy" id="995038"/>
    <lineage>
        <taxon>Bacteria</taxon>
        <taxon>Bacillati</taxon>
        <taxon>Actinomycetota</taxon>
        <taxon>Actinomycetes</taxon>
        <taxon>Micrococcales</taxon>
        <taxon>Microbacteriaceae</taxon>
        <taxon>Cryobacterium</taxon>
    </lineage>
</organism>
<protein>
    <submittedName>
        <fullName evidence="1">Asp/Glu/hydantoin racemase</fullName>
    </submittedName>
</protein>
<reference evidence="1 2" key="1">
    <citation type="submission" date="2016-10" db="EMBL/GenBank/DDBJ databases">
        <authorList>
            <person name="Varghese N."/>
            <person name="Submissions S."/>
        </authorList>
    </citation>
    <scope>NUCLEOTIDE SEQUENCE [LARGE SCALE GENOMIC DNA]</scope>
    <source>
        <strain evidence="1 2">GMCC 1.11211</strain>
    </source>
</reference>
<evidence type="ECO:0000313" key="1">
    <source>
        <dbReference type="EMBL" id="SFH94266.1"/>
    </source>
</evidence>
<sequence>MSSGSFPNFRAEVVLQLLAITPIAVSVEEIARRQHRYDRLVPAGVRVLVENLGDGSEAPRSLETHDDIVASEQCLIARYRAVDGTGWSGFLPDCVLDPVVDSPPGLFARPVYGILKLTTTFFLGQGLTVGAVARNDTIARELDRQLALYGGGDSSTFVLELSVDDISDEARWARATRDLLATATDDAVINGCSAVDVQAGETRLIDPTALALQLLGVRANLQLPPRAAA</sequence>
<dbReference type="Gene3D" id="3.40.50.12500">
    <property type="match status" value="1"/>
</dbReference>
<name>A0ABY1EI35_9MICO</name>
<dbReference type="InterPro" id="IPR053714">
    <property type="entry name" value="Iso_Racemase_Enz_sf"/>
</dbReference>
<comment type="caution">
    <text evidence="1">The sequence shown here is derived from an EMBL/GenBank/DDBJ whole genome shotgun (WGS) entry which is preliminary data.</text>
</comment>
<keyword evidence="2" id="KW-1185">Reference proteome</keyword>
<dbReference type="EMBL" id="FOPW01000023">
    <property type="protein sequence ID" value="SFH94266.1"/>
    <property type="molecule type" value="Genomic_DNA"/>
</dbReference>
<proteinExistence type="predicted"/>
<evidence type="ECO:0000313" key="2">
    <source>
        <dbReference type="Proteomes" id="UP000199681"/>
    </source>
</evidence>
<accession>A0ABY1EI35</accession>
<gene>
    <name evidence="1" type="ORF">SAMN05216274_12310</name>
</gene>